<comment type="caution">
    <text evidence="1">The sequence shown here is derived from an EMBL/GenBank/DDBJ whole genome shotgun (WGS) entry which is preliminary data.</text>
</comment>
<sequence>MIFSQMVLANATRMKNCTNQMKREDSWRVARILAANVWQILLKKPAAQLPIPVRVASR</sequence>
<evidence type="ECO:0000313" key="2">
    <source>
        <dbReference type="Proteomes" id="UP001497382"/>
    </source>
</evidence>
<reference evidence="1 2" key="1">
    <citation type="submission" date="2024-04" db="EMBL/GenBank/DDBJ databases">
        <authorList>
            <person name="Rising A."/>
            <person name="Reimegard J."/>
            <person name="Sonavane S."/>
            <person name="Akerstrom W."/>
            <person name="Nylinder S."/>
            <person name="Hedman E."/>
            <person name="Kallberg Y."/>
        </authorList>
    </citation>
    <scope>NUCLEOTIDE SEQUENCE [LARGE SCALE GENOMIC DNA]</scope>
</reference>
<evidence type="ECO:0000313" key="1">
    <source>
        <dbReference type="EMBL" id="CAL1275277.1"/>
    </source>
</evidence>
<dbReference type="AlphaFoldDB" id="A0AAV1ZXL5"/>
<gene>
    <name evidence="1" type="ORF">LARSCL_LOCUS7987</name>
</gene>
<proteinExistence type="predicted"/>
<protein>
    <submittedName>
        <fullName evidence="1">Uncharacterized protein</fullName>
    </submittedName>
</protein>
<accession>A0AAV1ZXL5</accession>
<dbReference type="EMBL" id="CAXIEN010000084">
    <property type="protein sequence ID" value="CAL1275277.1"/>
    <property type="molecule type" value="Genomic_DNA"/>
</dbReference>
<organism evidence="1 2">
    <name type="scientific">Larinioides sclopetarius</name>
    <dbReference type="NCBI Taxonomy" id="280406"/>
    <lineage>
        <taxon>Eukaryota</taxon>
        <taxon>Metazoa</taxon>
        <taxon>Ecdysozoa</taxon>
        <taxon>Arthropoda</taxon>
        <taxon>Chelicerata</taxon>
        <taxon>Arachnida</taxon>
        <taxon>Araneae</taxon>
        <taxon>Araneomorphae</taxon>
        <taxon>Entelegynae</taxon>
        <taxon>Araneoidea</taxon>
        <taxon>Araneidae</taxon>
        <taxon>Larinioides</taxon>
    </lineage>
</organism>
<name>A0AAV1ZXL5_9ARAC</name>
<keyword evidence="2" id="KW-1185">Reference proteome</keyword>
<dbReference type="Proteomes" id="UP001497382">
    <property type="component" value="Unassembled WGS sequence"/>
</dbReference>